<dbReference type="InterPro" id="IPR003673">
    <property type="entry name" value="CoA-Trfase_fam_III"/>
</dbReference>
<dbReference type="EMBL" id="KV745072">
    <property type="protein sequence ID" value="OCK78236.1"/>
    <property type="molecule type" value="Genomic_DNA"/>
</dbReference>
<evidence type="ECO:0000256" key="1">
    <source>
        <dbReference type="ARBA" id="ARBA00008383"/>
    </source>
</evidence>
<dbReference type="Gene3D" id="3.30.1540.10">
    <property type="entry name" value="formyl-coa transferase, domain 3"/>
    <property type="match status" value="1"/>
</dbReference>
<dbReference type="PANTHER" id="PTHR48207:SF3">
    <property type="entry name" value="SUCCINATE--HYDROXYMETHYLGLUTARATE COA-TRANSFERASE"/>
    <property type="match status" value="1"/>
</dbReference>
<dbReference type="InterPro" id="IPR044855">
    <property type="entry name" value="CoA-Trfase_III_dom3_sf"/>
</dbReference>
<keyword evidence="2 3" id="KW-0808">Transferase</keyword>
<reference evidence="3 4" key="1">
    <citation type="journal article" date="2016" name="Nat. Commun.">
        <title>Ectomycorrhizal ecology is imprinted in the genome of the dominant symbiotic fungus Cenococcum geophilum.</title>
        <authorList>
            <consortium name="DOE Joint Genome Institute"/>
            <person name="Peter M."/>
            <person name="Kohler A."/>
            <person name="Ohm R.A."/>
            <person name="Kuo A."/>
            <person name="Krutzmann J."/>
            <person name="Morin E."/>
            <person name="Arend M."/>
            <person name="Barry K.W."/>
            <person name="Binder M."/>
            <person name="Choi C."/>
            <person name="Clum A."/>
            <person name="Copeland A."/>
            <person name="Grisel N."/>
            <person name="Haridas S."/>
            <person name="Kipfer T."/>
            <person name="LaButti K."/>
            <person name="Lindquist E."/>
            <person name="Lipzen A."/>
            <person name="Maire R."/>
            <person name="Meier B."/>
            <person name="Mihaltcheva S."/>
            <person name="Molinier V."/>
            <person name="Murat C."/>
            <person name="Poggeler S."/>
            <person name="Quandt C.A."/>
            <person name="Sperisen C."/>
            <person name="Tritt A."/>
            <person name="Tisserant E."/>
            <person name="Crous P.W."/>
            <person name="Henrissat B."/>
            <person name="Nehls U."/>
            <person name="Egli S."/>
            <person name="Spatafora J.W."/>
            <person name="Grigoriev I.V."/>
            <person name="Martin F.M."/>
        </authorList>
    </citation>
    <scope>NUCLEOTIDE SEQUENCE [LARGE SCALE GENOMIC DNA]</scope>
    <source>
        <strain evidence="3 4">CBS 459.81</strain>
    </source>
</reference>
<evidence type="ECO:0000256" key="2">
    <source>
        <dbReference type="ARBA" id="ARBA00022679"/>
    </source>
</evidence>
<dbReference type="AlphaFoldDB" id="A0A8E2E6U2"/>
<dbReference type="Pfam" id="PF02515">
    <property type="entry name" value="CoA_transf_3"/>
    <property type="match status" value="1"/>
</dbReference>
<dbReference type="SUPFAM" id="SSF89796">
    <property type="entry name" value="CoA-transferase family III (CaiB/BaiF)"/>
    <property type="match status" value="1"/>
</dbReference>
<dbReference type="InterPro" id="IPR023606">
    <property type="entry name" value="CoA-Trfase_III_dom_1_sf"/>
</dbReference>
<dbReference type="Proteomes" id="UP000250266">
    <property type="component" value="Unassembled WGS sequence"/>
</dbReference>
<dbReference type="Gene3D" id="3.40.50.10540">
    <property type="entry name" value="Crotonobetainyl-coa:carnitine coa-transferase, domain 1"/>
    <property type="match status" value="2"/>
</dbReference>
<proteinExistence type="inferred from homology"/>
<sequence length="454" mass="49950">MRRCLNPKGWSTAFSRTSFIRSVQLETRSLGPSTTRCYSGLAGAQSQNEKGGALQGIRVLDLSRILAAPYCTQILADYGAEIIKVEEVDKGDDTRHWKMAGEDSTWKKEGGPMSNYFCAVNRNKGSITLNLKAAKGKDIFRKLVQKADILVENFKPGTMDRLGIGYDELKKVNPRLIYASVSGYGTTGPYADRGGYDPIAGAEAGLLHVTGERNGPPVRPGIGLIDMASGLYIHGAILAALNALHRTGEGQRVDASLFETQISLLTNVGLSWLNLRIEAERWGCQHPSIAPYNAFPTKDRYLVCGATNDKQFVKFCNLLGVELLPQDERFSTNAKRVEHRDILNPIFTEIFVTKTTAEWETIFEGTGLAYAPINNMERTFAHPQTKARDMITQIPFDIAKSGQINVIGPPVKFSETKATVRTGPPRLSQHTEEVLFELGIDKKEVDSLRAAGVV</sequence>
<gene>
    <name evidence="3" type="ORF">K432DRAFT_302470</name>
</gene>
<evidence type="ECO:0000313" key="4">
    <source>
        <dbReference type="Proteomes" id="UP000250266"/>
    </source>
</evidence>
<accession>A0A8E2E6U2</accession>
<dbReference type="GO" id="GO:0047369">
    <property type="term" value="F:succinate-hydroxymethylglutarate CoA-transferase activity"/>
    <property type="evidence" value="ECO:0007669"/>
    <property type="project" value="TreeGrafter"/>
</dbReference>
<name>A0A8E2E6U2_9PEZI</name>
<dbReference type="OrthoDB" id="5863171at2759"/>
<organism evidence="3 4">
    <name type="scientific">Lepidopterella palustris CBS 459.81</name>
    <dbReference type="NCBI Taxonomy" id="1314670"/>
    <lineage>
        <taxon>Eukaryota</taxon>
        <taxon>Fungi</taxon>
        <taxon>Dikarya</taxon>
        <taxon>Ascomycota</taxon>
        <taxon>Pezizomycotina</taxon>
        <taxon>Dothideomycetes</taxon>
        <taxon>Pleosporomycetidae</taxon>
        <taxon>Mytilinidiales</taxon>
        <taxon>Argynnaceae</taxon>
        <taxon>Lepidopterella</taxon>
    </lineage>
</organism>
<dbReference type="InterPro" id="IPR050483">
    <property type="entry name" value="CoA-transferase_III_domain"/>
</dbReference>
<dbReference type="PANTHER" id="PTHR48207">
    <property type="entry name" value="SUCCINATE--HYDROXYMETHYLGLUTARATE COA-TRANSFERASE"/>
    <property type="match status" value="1"/>
</dbReference>
<protein>
    <submittedName>
        <fullName evidence="3">CoA-transferase family III</fullName>
    </submittedName>
</protein>
<evidence type="ECO:0000313" key="3">
    <source>
        <dbReference type="EMBL" id="OCK78236.1"/>
    </source>
</evidence>
<comment type="similarity">
    <text evidence="1">Belongs to the CoA-transferase III family.</text>
</comment>
<dbReference type="GO" id="GO:0005739">
    <property type="term" value="C:mitochondrion"/>
    <property type="evidence" value="ECO:0007669"/>
    <property type="project" value="TreeGrafter"/>
</dbReference>
<keyword evidence="4" id="KW-1185">Reference proteome</keyword>